<evidence type="ECO:0000313" key="1">
    <source>
        <dbReference type="EMBL" id="KAJ3528355.1"/>
    </source>
</evidence>
<comment type="caution">
    <text evidence="1">The sequence shown here is derived from an EMBL/GenBank/DDBJ whole genome shotgun (WGS) entry which is preliminary data.</text>
</comment>
<dbReference type="Proteomes" id="UP001148629">
    <property type="component" value="Unassembled WGS sequence"/>
</dbReference>
<sequence length="586" mass="66328">MDGLEVVRKHLEESLIPKLQQSPVLSTLVTVLVLLVTTRFFTGGSSTLQNGSKSPVLAPYWVPYFGHAPRIFLSTNFALTRFRNRYTQGIFSIKLFQNIHSFVFRPSLAAQLLEQPDSVADKQDVVRRLMVTNFGLSKKDLEAYDKAAKEVHEVTQKHLTGSHLDELSKAALRDLDDNAAELVSFNSYPTDQMDWERLASADVLEIDGRKKSIMEVNFIDLVKNFVAKNATSSVFGTDFVENFPDIWPHLWVFNDGFSSLAMGIPLWAPLPTSQRARIALGRLLAFMREYHDDLEKFLNDDEPGPRWQDFHTISQLVLSRTDVFRKHKLSLDVRAAFDVALLWSVTANSTSLISWALFELYQDPILLTQVREEVAPFVEVIQPKNEFGGAVWIPPKIEKLELESLMTKCPLLQAVYLETQRLYGGGWSVRHLKEDVTLKDSESSYVLKKGTYAHVALDLHHSDPRTFTDARVWQVSRYLEDSVDEKGAKTRRIDPSTVRASGRPKFVTQFDHLLTLLDGTLTMCDDSAFTLRKVLLYTSVLTSLYDVEPAGGGRWSLPSVIKGVASSGPSRPTRLWVKRREPPQAK</sequence>
<gene>
    <name evidence="1" type="ORF">NM208_g10238</name>
</gene>
<organism evidence="1 2">
    <name type="scientific">Fusarium decemcellulare</name>
    <dbReference type="NCBI Taxonomy" id="57161"/>
    <lineage>
        <taxon>Eukaryota</taxon>
        <taxon>Fungi</taxon>
        <taxon>Dikarya</taxon>
        <taxon>Ascomycota</taxon>
        <taxon>Pezizomycotina</taxon>
        <taxon>Sordariomycetes</taxon>
        <taxon>Hypocreomycetidae</taxon>
        <taxon>Hypocreales</taxon>
        <taxon>Nectriaceae</taxon>
        <taxon>Fusarium</taxon>
        <taxon>Fusarium decemcellulare species complex</taxon>
    </lineage>
</organism>
<accession>A0ACC1RYJ1</accession>
<evidence type="ECO:0000313" key="2">
    <source>
        <dbReference type="Proteomes" id="UP001148629"/>
    </source>
</evidence>
<keyword evidence="2" id="KW-1185">Reference proteome</keyword>
<name>A0ACC1RYJ1_9HYPO</name>
<proteinExistence type="predicted"/>
<dbReference type="EMBL" id="JANRMS010001421">
    <property type="protein sequence ID" value="KAJ3528355.1"/>
    <property type="molecule type" value="Genomic_DNA"/>
</dbReference>
<reference evidence="1" key="1">
    <citation type="submission" date="2022-08" db="EMBL/GenBank/DDBJ databases">
        <title>Genome Sequence of Fusarium decemcellulare.</title>
        <authorList>
            <person name="Buettner E."/>
        </authorList>
    </citation>
    <scope>NUCLEOTIDE SEQUENCE</scope>
    <source>
        <strain evidence="1">Babe19</strain>
    </source>
</reference>
<protein>
    <submittedName>
        <fullName evidence="1">Uncharacterized protein</fullName>
    </submittedName>
</protein>